<dbReference type="EMBL" id="JAEPIV010000007">
    <property type="protein sequence ID" value="MBK4720291.1"/>
    <property type="molecule type" value="Genomic_DNA"/>
</dbReference>
<evidence type="ECO:0000256" key="3">
    <source>
        <dbReference type="ARBA" id="ARBA00019515"/>
    </source>
</evidence>
<feature type="chain" id="PRO_5044907120" description="Flagellar P-ring protein" evidence="8">
    <location>
        <begin position="46"/>
        <end position="392"/>
    </location>
</feature>
<comment type="subcellular location">
    <subcellularLocation>
        <location evidence="2 8">Bacterial flagellum basal body</location>
    </subcellularLocation>
</comment>
<keyword evidence="10" id="KW-1185">Reference proteome</keyword>
<dbReference type="NCBIfam" id="NF003676">
    <property type="entry name" value="PRK05303.1"/>
    <property type="match status" value="1"/>
</dbReference>
<comment type="similarity">
    <text evidence="8">Belongs to the FlgI family.</text>
</comment>
<dbReference type="Pfam" id="PF02119">
    <property type="entry name" value="FlgI"/>
    <property type="match status" value="1"/>
</dbReference>
<evidence type="ECO:0000256" key="5">
    <source>
        <dbReference type="ARBA" id="ARBA00022764"/>
    </source>
</evidence>
<evidence type="ECO:0000313" key="9">
    <source>
        <dbReference type="EMBL" id="MBK4720291.1"/>
    </source>
</evidence>
<evidence type="ECO:0000256" key="7">
    <source>
        <dbReference type="ARBA" id="ARBA00032344"/>
    </source>
</evidence>
<protein>
    <recommendedName>
        <fullName evidence="3 8">Flagellar P-ring protein</fullName>
    </recommendedName>
    <alternativeName>
        <fullName evidence="7 8">Basal body P-ring protein</fullName>
    </alternativeName>
</protein>
<name>A0ABS1HZQ7_9PROT</name>
<dbReference type="PANTHER" id="PTHR30381:SF0">
    <property type="entry name" value="FLAGELLAR P-RING PROTEIN"/>
    <property type="match status" value="1"/>
</dbReference>
<dbReference type="InterPro" id="IPR001782">
    <property type="entry name" value="Flag_FlgI"/>
</dbReference>
<comment type="subunit">
    <text evidence="8">The basal body constitutes a major portion of the flagellar organelle and consists of four rings (L,P,S, and M) mounted on a central rod.</text>
</comment>
<feature type="signal peptide" evidence="8">
    <location>
        <begin position="1"/>
        <end position="45"/>
    </location>
</feature>
<comment type="caution">
    <text evidence="9">The sequence shown here is derived from an EMBL/GenBank/DDBJ whole genome shotgun (WGS) entry which is preliminary data.</text>
</comment>
<evidence type="ECO:0000256" key="1">
    <source>
        <dbReference type="ARBA" id="ARBA00002591"/>
    </source>
</evidence>
<dbReference type="PRINTS" id="PR01010">
    <property type="entry name" value="FLGPRINGFLGI"/>
</dbReference>
<dbReference type="PANTHER" id="PTHR30381">
    <property type="entry name" value="FLAGELLAR P-RING PERIPLASMIC PROTEIN FLGI"/>
    <property type="match status" value="1"/>
</dbReference>
<keyword evidence="9" id="KW-0969">Cilium</keyword>
<dbReference type="HAMAP" id="MF_00416">
    <property type="entry name" value="FlgI"/>
    <property type="match status" value="1"/>
</dbReference>
<evidence type="ECO:0000256" key="6">
    <source>
        <dbReference type="ARBA" id="ARBA00023143"/>
    </source>
</evidence>
<comment type="function">
    <text evidence="1 8">Assembles around the rod to form the L-ring and probably protects the motor/basal body from shearing forces during rotation.</text>
</comment>
<accession>A0ABS1HZQ7</accession>
<keyword evidence="9" id="KW-0966">Cell projection</keyword>
<keyword evidence="5" id="KW-0574">Periplasm</keyword>
<dbReference type="Proteomes" id="UP000654452">
    <property type="component" value="Unassembled WGS sequence"/>
</dbReference>
<sequence length="392" mass="40662" precursor="true">MTATALTRAALCRTALPRTAVLLRAAAMLAALAAALLALSAPASASSARIKDVVDVEGVRDNMLIGYGLVVGLNGTGDSLNNSPFTEQSLVGMLERMGVNTRGTNLRTKNVAAVMVTATLPPYSAQGTRIDATVSAMGDSKSLLGGTLLVTPLLGADGEVYAVAQGPIAVSGFSAQGQGASVTRGVPTSGRISSGAIVEREIQFSLAELPVLRLSLRNPDFTTAQRVATAINIQLRGNRAQATDPSSVLLSVPEARRGDIVGLITEIEQLRVTPDQVARVVVDEKSGVIVMGENVRISTVAIAQGNLTIRVTETPQVSQPGPFSQGETAVVPRTDIQVDDQSNNRLAVMNSGVTLQELVQSLNALGVGPRDMIAILQSIKAAGALQAEIEVI</sequence>
<evidence type="ECO:0000256" key="4">
    <source>
        <dbReference type="ARBA" id="ARBA00022729"/>
    </source>
</evidence>
<gene>
    <name evidence="8" type="primary">flgI</name>
    <name evidence="9" type="ORF">JJL56_15580</name>
</gene>
<dbReference type="RefSeq" id="WP_200485579.1">
    <property type="nucleotide sequence ID" value="NZ_JAEPIV010000007.1"/>
</dbReference>
<keyword evidence="6 8" id="KW-0975">Bacterial flagellum</keyword>
<evidence type="ECO:0000256" key="2">
    <source>
        <dbReference type="ARBA" id="ARBA00004117"/>
    </source>
</evidence>
<keyword evidence="9" id="KW-0282">Flagellum</keyword>
<reference evidence="9 10" key="1">
    <citation type="submission" date="2021-01" db="EMBL/GenBank/DDBJ databases">
        <title>Azospirillum sp. YIM DDC1 draft genome.</title>
        <authorList>
            <person name="Wang Y.-X."/>
        </authorList>
    </citation>
    <scope>NUCLEOTIDE SEQUENCE [LARGE SCALE GENOMIC DNA]</scope>
    <source>
        <strain evidence="9 10">YIM DDC1</strain>
    </source>
</reference>
<organism evidence="9 10">
    <name type="scientific">Azospirillum aestuarii</name>
    <dbReference type="NCBI Taxonomy" id="2802052"/>
    <lineage>
        <taxon>Bacteria</taxon>
        <taxon>Pseudomonadati</taxon>
        <taxon>Pseudomonadota</taxon>
        <taxon>Alphaproteobacteria</taxon>
        <taxon>Rhodospirillales</taxon>
        <taxon>Azospirillaceae</taxon>
        <taxon>Azospirillum</taxon>
    </lineage>
</organism>
<evidence type="ECO:0000256" key="8">
    <source>
        <dbReference type="HAMAP-Rule" id="MF_00416"/>
    </source>
</evidence>
<keyword evidence="4 8" id="KW-0732">Signal</keyword>
<evidence type="ECO:0000313" key="10">
    <source>
        <dbReference type="Proteomes" id="UP000654452"/>
    </source>
</evidence>
<proteinExistence type="inferred from homology"/>